<comment type="caution">
    <text evidence="1">The sequence shown here is derived from an EMBL/GenBank/DDBJ whole genome shotgun (WGS) entry which is preliminary data.</text>
</comment>
<gene>
    <name evidence="1" type="ORF">BV25DRAFT_1839797</name>
</gene>
<organism evidence="1 2">
    <name type="scientific">Artomyces pyxidatus</name>
    <dbReference type="NCBI Taxonomy" id="48021"/>
    <lineage>
        <taxon>Eukaryota</taxon>
        <taxon>Fungi</taxon>
        <taxon>Dikarya</taxon>
        <taxon>Basidiomycota</taxon>
        <taxon>Agaricomycotina</taxon>
        <taxon>Agaricomycetes</taxon>
        <taxon>Russulales</taxon>
        <taxon>Auriscalpiaceae</taxon>
        <taxon>Artomyces</taxon>
    </lineage>
</organism>
<sequence length="354" mass="37982">MAPKKFHVVTVGHNPGIYGTWTEASAQVKGYPNGTSESARTLEEAHDLWARYRAILPPDERPSEVPPLYLRADSVPPTPSPAPVVQTTTTPAPQTPTRSQRAMAERATAPTPAPSPVTPARFFRAPVSLAAAAAAVTPPRRAQDTFRVTVEEWRDTRERPASPALSVTTASPDSVHISPPRSAATSPAYSIASPRVTRAIPGDSRNAYLPPLSPLPASNPQALPTSTSRVPQSGVCRHGTALASRPPASVPASPVASTSAATASDAAPLGSQGPRYQSRQGEPSRYAEHIRRSRIDSAPDGDEWYAVAYGFEEGVFEGPFERIRSQTCGYPGAFYRGFVNRQDAIDWYIEHTDD</sequence>
<evidence type="ECO:0000313" key="1">
    <source>
        <dbReference type="EMBL" id="KAI0060274.1"/>
    </source>
</evidence>
<evidence type="ECO:0000313" key="2">
    <source>
        <dbReference type="Proteomes" id="UP000814140"/>
    </source>
</evidence>
<dbReference type="Proteomes" id="UP000814140">
    <property type="component" value="Unassembled WGS sequence"/>
</dbReference>
<keyword evidence="2" id="KW-1185">Reference proteome</keyword>
<accession>A0ACB8SUY2</accession>
<proteinExistence type="predicted"/>
<reference evidence="1" key="2">
    <citation type="journal article" date="2022" name="New Phytol.">
        <title>Evolutionary transition to the ectomycorrhizal habit in the genomes of a hyperdiverse lineage of mushroom-forming fungi.</title>
        <authorList>
            <person name="Looney B."/>
            <person name="Miyauchi S."/>
            <person name="Morin E."/>
            <person name="Drula E."/>
            <person name="Courty P.E."/>
            <person name="Kohler A."/>
            <person name="Kuo A."/>
            <person name="LaButti K."/>
            <person name="Pangilinan J."/>
            <person name="Lipzen A."/>
            <person name="Riley R."/>
            <person name="Andreopoulos W."/>
            <person name="He G."/>
            <person name="Johnson J."/>
            <person name="Nolan M."/>
            <person name="Tritt A."/>
            <person name="Barry K.W."/>
            <person name="Grigoriev I.V."/>
            <person name="Nagy L.G."/>
            <person name="Hibbett D."/>
            <person name="Henrissat B."/>
            <person name="Matheny P.B."/>
            <person name="Labbe J."/>
            <person name="Martin F.M."/>
        </authorList>
    </citation>
    <scope>NUCLEOTIDE SEQUENCE</scope>
    <source>
        <strain evidence="1">HHB10654</strain>
    </source>
</reference>
<protein>
    <submittedName>
        <fullName evidence="1">Uncharacterized protein</fullName>
    </submittedName>
</protein>
<name>A0ACB8SUY2_9AGAM</name>
<dbReference type="EMBL" id="MU277220">
    <property type="protein sequence ID" value="KAI0060274.1"/>
    <property type="molecule type" value="Genomic_DNA"/>
</dbReference>
<reference evidence="1" key="1">
    <citation type="submission" date="2021-03" db="EMBL/GenBank/DDBJ databases">
        <authorList>
            <consortium name="DOE Joint Genome Institute"/>
            <person name="Ahrendt S."/>
            <person name="Looney B.P."/>
            <person name="Miyauchi S."/>
            <person name="Morin E."/>
            <person name="Drula E."/>
            <person name="Courty P.E."/>
            <person name="Chicoki N."/>
            <person name="Fauchery L."/>
            <person name="Kohler A."/>
            <person name="Kuo A."/>
            <person name="Labutti K."/>
            <person name="Pangilinan J."/>
            <person name="Lipzen A."/>
            <person name="Riley R."/>
            <person name="Andreopoulos W."/>
            <person name="He G."/>
            <person name="Johnson J."/>
            <person name="Barry K.W."/>
            <person name="Grigoriev I.V."/>
            <person name="Nagy L."/>
            <person name="Hibbett D."/>
            <person name="Henrissat B."/>
            <person name="Matheny P.B."/>
            <person name="Labbe J."/>
            <person name="Martin F."/>
        </authorList>
    </citation>
    <scope>NUCLEOTIDE SEQUENCE</scope>
    <source>
        <strain evidence="1">HHB10654</strain>
    </source>
</reference>